<protein>
    <submittedName>
        <fullName evidence="1">Uncharacterized protein</fullName>
    </submittedName>
</protein>
<dbReference type="EMBL" id="BK032514">
    <property type="protein sequence ID" value="DAF45506.1"/>
    <property type="molecule type" value="Genomic_DNA"/>
</dbReference>
<evidence type="ECO:0000313" key="1">
    <source>
        <dbReference type="EMBL" id="DAF45506.1"/>
    </source>
</evidence>
<reference evidence="1" key="1">
    <citation type="journal article" date="2021" name="Proc. Natl. Acad. Sci. U.S.A.">
        <title>A Catalog of Tens of Thousands of Viruses from Human Metagenomes Reveals Hidden Associations with Chronic Diseases.</title>
        <authorList>
            <person name="Tisza M.J."/>
            <person name="Buck C.B."/>
        </authorList>
    </citation>
    <scope>NUCLEOTIDE SEQUENCE</scope>
    <source>
        <strain evidence="1">CtBLh2</strain>
    </source>
</reference>
<name>A0A8S5S463_9CAUD</name>
<accession>A0A8S5S463</accession>
<sequence>MTQPEPAHRPAPCPNRPVRPGTGLFFVRCRGLFTQPAGRRGVLFRLAAAGLRIRPAALPSRPSACKGAGGWSAAAGTVSAAAAHLFRNAAFCALKCLNGSLLRFLPGDGK</sequence>
<organism evidence="1">
    <name type="scientific">Siphoviridae sp. ctBLh2</name>
    <dbReference type="NCBI Taxonomy" id="2827803"/>
    <lineage>
        <taxon>Viruses</taxon>
        <taxon>Duplodnaviria</taxon>
        <taxon>Heunggongvirae</taxon>
        <taxon>Uroviricota</taxon>
        <taxon>Caudoviricetes</taxon>
    </lineage>
</organism>
<proteinExistence type="predicted"/>